<dbReference type="InterPro" id="IPR014716">
    <property type="entry name" value="Fibrinogen_a/b/g_C_1"/>
</dbReference>
<sequence length="231" mass="26161">MAPKLTEPAANCQEILDAGISTSGVYTIQHNGETMQVYCSMESGAGYIVFQRRINGSVSFNRTWQEYAEGFGDLTGEFWLGNEKLYDLTRTGKWELVITLRAFDGQNATVRYEDFKIESVGEKYKLEIDDFHTVAEHAGDSLHNGQEFSTEDRDNGDSGSRNCAAMFHGGWWYKKCNSNKFKSNLNGLYHSSPDVSDYQGIQWVSWRGKKYSLKGCEMKMRCRTEPGGTSR</sequence>
<feature type="domain" description="Fibrinogen C-terminal" evidence="1">
    <location>
        <begin position="3"/>
        <end position="224"/>
    </location>
</feature>
<dbReference type="InterPro" id="IPR002181">
    <property type="entry name" value="Fibrinogen_a/b/g_C_dom"/>
</dbReference>
<dbReference type="InterPro" id="IPR036056">
    <property type="entry name" value="Fibrinogen-like_C"/>
</dbReference>
<name>A0A8B8A2D1_ACAPL</name>
<dbReference type="PROSITE" id="PS51406">
    <property type="entry name" value="FIBRINOGEN_C_2"/>
    <property type="match status" value="1"/>
</dbReference>
<gene>
    <name evidence="3" type="primary">LOC110990739</name>
</gene>
<organism evidence="2 3">
    <name type="scientific">Acanthaster planci</name>
    <name type="common">Crown-of-thorns starfish</name>
    <dbReference type="NCBI Taxonomy" id="133434"/>
    <lineage>
        <taxon>Eukaryota</taxon>
        <taxon>Metazoa</taxon>
        <taxon>Echinodermata</taxon>
        <taxon>Eleutherozoa</taxon>
        <taxon>Asterozoa</taxon>
        <taxon>Asteroidea</taxon>
        <taxon>Valvatacea</taxon>
        <taxon>Valvatida</taxon>
        <taxon>Acanthasteridae</taxon>
        <taxon>Acanthaster</taxon>
    </lineage>
</organism>
<dbReference type="KEGG" id="aplc:110990739"/>
<dbReference type="Pfam" id="PF00147">
    <property type="entry name" value="Fibrinogen_C"/>
    <property type="match status" value="1"/>
</dbReference>
<dbReference type="PANTHER" id="PTHR19143">
    <property type="entry name" value="FIBRINOGEN/TENASCIN/ANGIOPOEITIN"/>
    <property type="match status" value="1"/>
</dbReference>
<evidence type="ECO:0000259" key="1">
    <source>
        <dbReference type="PROSITE" id="PS51406"/>
    </source>
</evidence>
<dbReference type="SMART" id="SM00186">
    <property type="entry name" value="FBG"/>
    <property type="match status" value="1"/>
</dbReference>
<dbReference type="CDD" id="cd00087">
    <property type="entry name" value="FReD"/>
    <property type="match status" value="1"/>
</dbReference>
<dbReference type="Proteomes" id="UP000694845">
    <property type="component" value="Unplaced"/>
</dbReference>
<dbReference type="OMA" id="NDSCISM"/>
<dbReference type="AlphaFoldDB" id="A0A8B8A2D1"/>
<reference evidence="3" key="1">
    <citation type="submission" date="2025-08" db="UniProtKB">
        <authorList>
            <consortium name="RefSeq"/>
        </authorList>
    </citation>
    <scope>IDENTIFICATION</scope>
</reference>
<dbReference type="GeneID" id="110990739"/>
<accession>A0A8B8A2D1</accession>
<dbReference type="InterPro" id="IPR050373">
    <property type="entry name" value="Fibrinogen_C-term_domain"/>
</dbReference>
<dbReference type="Gene3D" id="3.90.215.10">
    <property type="entry name" value="Gamma Fibrinogen, chain A, domain 1"/>
    <property type="match status" value="1"/>
</dbReference>
<dbReference type="RefSeq" id="XP_022111527.1">
    <property type="nucleotide sequence ID" value="XM_022255835.1"/>
</dbReference>
<dbReference type="GO" id="GO:0005615">
    <property type="term" value="C:extracellular space"/>
    <property type="evidence" value="ECO:0007669"/>
    <property type="project" value="TreeGrafter"/>
</dbReference>
<protein>
    <submittedName>
        <fullName evidence="3">Ficolin-1-like</fullName>
    </submittedName>
</protein>
<evidence type="ECO:0000313" key="3">
    <source>
        <dbReference type="RefSeq" id="XP_022111527.1"/>
    </source>
</evidence>
<evidence type="ECO:0000313" key="2">
    <source>
        <dbReference type="Proteomes" id="UP000694845"/>
    </source>
</evidence>
<dbReference type="OrthoDB" id="6145874at2759"/>
<dbReference type="SUPFAM" id="SSF56496">
    <property type="entry name" value="Fibrinogen C-terminal domain-like"/>
    <property type="match status" value="1"/>
</dbReference>
<proteinExistence type="predicted"/>
<keyword evidence="2" id="KW-1185">Reference proteome</keyword>